<dbReference type="PROSITE" id="PS50089">
    <property type="entry name" value="ZF_RING_2"/>
    <property type="match status" value="1"/>
</dbReference>
<feature type="compositionally biased region" description="Polar residues" evidence="5">
    <location>
        <begin position="302"/>
        <end position="315"/>
    </location>
</feature>
<feature type="region of interest" description="Disordered" evidence="5">
    <location>
        <begin position="134"/>
        <end position="193"/>
    </location>
</feature>
<evidence type="ECO:0000313" key="8">
    <source>
        <dbReference type="Proteomes" id="UP000818624"/>
    </source>
</evidence>
<dbReference type="SUPFAM" id="SSF57850">
    <property type="entry name" value="RING/U-box"/>
    <property type="match status" value="1"/>
</dbReference>
<dbReference type="InterPro" id="IPR001841">
    <property type="entry name" value="Znf_RING"/>
</dbReference>
<sequence>MTERRSPHGTGPTTPHRVHDAPFHANGHGVATITIRSPTMSAPHRHERDTMCPWSVQVDAPESLASSIADLHEIQEPSILETGRRSECESTPAPPPADADREPAPPTSDTTDAPASPSLRSMLVTLLDRLYETFSSHTPPNEPPAAPPAAPPRRDSGTATATATPPSRAAEQDTPRVADEGAQGARAHRDHSEWILDAAADALRRVQERDVADASPADVPEAAPEEAHVPEPSAPVDASAQEPAASAAPTLPEGATEATSSPTASAPAEAPTPAPDAADHEAEDSAPESATAPPPSSDDVPQGTTFTPNPGTENGPQYLMYIPRSASPFPFGFLYDTDASLVWPILDRETSNGDGGDAPRTVHVVGFPFRVSFTFRAPEPEEQPDPERAAQFVQGLEQVDAELRKRMSRFGISDLGADVLGDTDGPVTGCGVCLEPYARDDRPAWFVGEAQHEKETVVVVPCAGFHTLHASCLRDWLANTPPNKWACPFCRAPIGRDPAPMTLVEHVRLKEREVGWRCDAPACLPCFPNEELPDVYGNGAFGTQMIKMHPCNHEVHMDCLCVTMSVEYDHAFVPRDELDDANAPPSPVDGALSVPPAAPEVAERRARTPLVLPDGAESDAAYDTVGKWVTCPACRKDAWAQVPTCRRPRRSRSQAGGAGAPPLP</sequence>
<feature type="compositionally biased region" description="Pro residues" evidence="5">
    <location>
        <begin position="140"/>
        <end position="151"/>
    </location>
</feature>
<evidence type="ECO:0000256" key="5">
    <source>
        <dbReference type="SAM" id="MobiDB-lite"/>
    </source>
</evidence>
<evidence type="ECO:0000256" key="3">
    <source>
        <dbReference type="ARBA" id="ARBA00022833"/>
    </source>
</evidence>
<feature type="region of interest" description="Disordered" evidence="5">
    <location>
        <begin position="579"/>
        <end position="600"/>
    </location>
</feature>
<feature type="compositionally biased region" description="Basic and acidic residues" evidence="5">
    <location>
        <begin position="170"/>
        <end position="179"/>
    </location>
</feature>
<feature type="region of interest" description="Disordered" evidence="5">
    <location>
        <begin position="1"/>
        <end position="24"/>
    </location>
</feature>
<proteinExistence type="predicted"/>
<evidence type="ECO:0000259" key="6">
    <source>
        <dbReference type="PROSITE" id="PS50089"/>
    </source>
</evidence>
<keyword evidence="7" id="KW-0012">Acyltransferase</keyword>
<accession>A0ABY8ERQ6</accession>
<dbReference type="SMART" id="SM00184">
    <property type="entry name" value="RING"/>
    <property type="match status" value="2"/>
</dbReference>
<feature type="region of interest" description="Disordered" evidence="5">
    <location>
        <begin position="76"/>
        <end position="118"/>
    </location>
</feature>
<evidence type="ECO:0000256" key="1">
    <source>
        <dbReference type="ARBA" id="ARBA00022723"/>
    </source>
</evidence>
<feature type="region of interest" description="Disordered" evidence="5">
    <location>
        <begin position="644"/>
        <end position="664"/>
    </location>
</feature>
<dbReference type="InterPro" id="IPR013083">
    <property type="entry name" value="Znf_RING/FYVE/PHD"/>
</dbReference>
<keyword evidence="1" id="KW-0479">Metal-binding</keyword>
<feature type="compositionally biased region" description="Low complexity" evidence="5">
    <location>
        <begin position="107"/>
        <end position="118"/>
    </location>
</feature>
<dbReference type="EC" id="2.3.2.27" evidence="7"/>
<feature type="region of interest" description="Disordered" evidence="5">
    <location>
        <begin position="207"/>
        <end position="319"/>
    </location>
</feature>
<keyword evidence="8" id="KW-1185">Reference proteome</keyword>
<evidence type="ECO:0000256" key="4">
    <source>
        <dbReference type="PROSITE-ProRule" id="PRU00175"/>
    </source>
</evidence>
<dbReference type="CDD" id="cd16448">
    <property type="entry name" value="RING-H2"/>
    <property type="match status" value="1"/>
</dbReference>
<organism evidence="7 8">
    <name type="scientific">Malassezia furfur</name>
    <name type="common">Pityriasis versicolor infection agent</name>
    <name type="synonym">Pityrosporum furfur</name>
    <dbReference type="NCBI Taxonomy" id="55194"/>
    <lineage>
        <taxon>Eukaryota</taxon>
        <taxon>Fungi</taxon>
        <taxon>Dikarya</taxon>
        <taxon>Basidiomycota</taxon>
        <taxon>Ustilaginomycotina</taxon>
        <taxon>Malasseziomycetes</taxon>
        <taxon>Malasseziales</taxon>
        <taxon>Malasseziaceae</taxon>
        <taxon>Malassezia</taxon>
    </lineage>
</organism>
<feature type="compositionally biased region" description="Low complexity" evidence="5">
    <location>
        <begin position="230"/>
        <end position="271"/>
    </location>
</feature>
<dbReference type="Proteomes" id="UP000818624">
    <property type="component" value="Chromosome 2"/>
</dbReference>
<evidence type="ECO:0000256" key="2">
    <source>
        <dbReference type="ARBA" id="ARBA00022771"/>
    </source>
</evidence>
<feature type="compositionally biased region" description="Low complexity" evidence="5">
    <location>
        <begin position="213"/>
        <end position="222"/>
    </location>
</feature>
<name>A0ABY8ERQ6_MALFU</name>
<protein>
    <submittedName>
        <fullName evidence="7">RING-type E3 ubiquitin transferase</fullName>
        <ecNumber evidence="7">2.3.2.27</ecNumber>
    </submittedName>
</protein>
<keyword evidence="3" id="KW-0862">Zinc</keyword>
<reference evidence="7 8" key="1">
    <citation type="journal article" date="2020" name="Elife">
        <title>Loss of centromere function drives karyotype evolution in closely related Malassezia species.</title>
        <authorList>
            <person name="Sankaranarayanan S.R."/>
            <person name="Ianiri G."/>
            <person name="Coelho M.A."/>
            <person name="Reza M.H."/>
            <person name="Thimmappa B.C."/>
            <person name="Ganguly P."/>
            <person name="Vadnala R.N."/>
            <person name="Sun S."/>
            <person name="Siddharthan R."/>
            <person name="Tellgren-Roth C."/>
            <person name="Dawson T.L."/>
            <person name="Heitman J."/>
            <person name="Sanyal K."/>
        </authorList>
    </citation>
    <scope>NUCLEOTIDE SEQUENCE [LARGE SCALE GENOMIC DNA]</scope>
    <source>
        <strain evidence="7">CBS14141</strain>
    </source>
</reference>
<evidence type="ECO:0000313" key="7">
    <source>
        <dbReference type="EMBL" id="WFD47719.1"/>
    </source>
</evidence>
<gene>
    <name evidence="7" type="ORF">GLX27_002378</name>
</gene>
<dbReference type="PANTHER" id="PTHR45969">
    <property type="entry name" value="RING ZINC FINGER PROTEIN-RELATED"/>
    <property type="match status" value="1"/>
</dbReference>
<dbReference type="Gene3D" id="3.30.40.10">
    <property type="entry name" value="Zinc/RING finger domain, C3HC4 (zinc finger)"/>
    <property type="match status" value="1"/>
</dbReference>
<dbReference type="GO" id="GO:0061630">
    <property type="term" value="F:ubiquitin protein ligase activity"/>
    <property type="evidence" value="ECO:0007669"/>
    <property type="project" value="UniProtKB-EC"/>
</dbReference>
<feature type="domain" description="RING-type" evidence="6">
    <location>
        <begin position="430"/>
        <end position="491"/>
    </location>
</feature>
<keyword evidence="7" id="KW-0808">Transferase</keyword>
<keyword evidence="2 4" id="KW-0863">Zinc-finger</keyword>
<dbReference type="EMBL" id="CP046235">
    <property type="protein sequence ID" value="WFD47719.1"/>
    <property type="molecule type" value="Genomic_DNA"/>
</dbReference>